<sequence>AWSGIVFVDTLQKMTRETRPYEANPGECDELYEHFLRRCEEVIEGRGNLPALAREARAAFEAVRVDRSRPRPRIGLVGEVFVRCNPFTNNFMVRKIEAHGGEAVLPPFEEWVNYIGWSRKEDARIAGNWKRLLIEKITNFVQGREKRRVLREFQGAVRHFFNEPPSDDVIDLARPYLDPAVRGEPILSMGRCVEYVHDGCDGVMNLHPFNCMPGTIVNALLTKFQKDHDMPVLKVAYDGLEQATEMVRIEAFMHQCRERFEARMRQASGGRTAGALAAARSTT</sequence>
<dbReference type="InterPro" id="IPR051805">
    <property type="entry name" value="Dehydratase_Activator_Redct"/>
</dbReference>
<proteinExistence type="predicted"/>
<protein>
    <recommendedName>
        <fullName evidence="2">CoA activase</fullName>
    </recommendedName>
</protein>
<dbReference type="PANTHER" id="PTHR32329:SF2">
    <property type="entry name" value="BIFUNCTIONAL PROTEIN [INCLUDES 2-HYDROXYACYL-COA DEHYDRATASE (N-TER) AND ITS ACTIVATOR DOMAIN (C_TERM)"/>
    <property type="match status" value="1"/>
</dbReference>
<organism evidence="1">
    <name type="scientific">marine sediment metagenome</name>
    <dbReference type="NCBI Taxonomy" id="412755"/>
    <lineage>
        <taxon>unclassified sequences</taxon>
        <taxon>metagenomes</taxon>
        <taxon>ecological metagenomes</taxon>
    </lineage>
</organism>
<dbReference type="AlphaFoldDB" id="X0TA90"/>
<dbReference type="PANTHER" id="PTHR32329">
    <property type="entry name" value="BIFUNCTIONAL PROTEIN [INCLUDES 2-HYDROXYACYL-COA DEHYDRATASE (N-TER) AND ITS ACTIVATOR DOMAIN (C_TERM)-RELATED"/>
    <property type="match status" value="1"/>
</dbReference>
<evidence type="ECO:0008006" key="2">
    <source>
        <dbReference type="Google" id="ProtNLM"/>
    </source>
</evidence>
<feature type="non-terminal residue" evidence="1">
    <location>
        <position position="1"/>
    </location>
</feature>
<gene>
    <name evidence="1" type="ORF">S01H1_17547</name>
</gene>
<name>X0TA90_9ZZZZ</name>
<evidence type="ECO:0000313" key="1">
    <source>
        <dbReference type="EMBL" id="GAF72960.1"/>
    </source>
</evidence>
<dbReference type="EMBL" id="BARS01009319">
    <property type="protein sequence ID" value="GAF72960.1"/>
    <property type="molecule type" value="Genomic_DNA"/>
</dbReference>
<accession>X0TA90</accession>
<comment type="caution">
    <text evidence="1">The sequence shown here is derived from an EMBL/GenBank/DDBJ whole genome shotgun (WGS) entry which is preliminary data.</text>
</comment>
<reference evidence="1" key="1">
    <citation type="journal article" date="2014" name="Front. Microbiol.">
        <title>High frequency of phylogenetically diverse reductive dehalogenase-homologous genes in deep subseafloor sedimentary metagenomes.</title>
        <authorList>
            <person name="Kawai M."/>
            <person name="Futagami T."/>
            <person name="Toyoda A."/>
            <person name="Takaki Y."/>
            <person name="Nishi S."/>
            <person name="Hori S."/>
            <person name="Arai W."/>
            <person name="Tsubouchi T."/>
            <person name="Morono Y."/>
            <person name="Uchiyama I."/>
            <person name="Ito T."/>
            <person name="Fujiyama A."/>
            <person name="Inagaki F."/>
            <person name="Takami H."/>
        </authorList>
    </citation>
    <scope>NUCLEOTIDE SEQUENCE</scope>
    <source>
        <strain evidence="1">Expedition CK06-06</strain>
    </source>
</reference>